<reference evidence="1 3" key="1">
    <citation type="journal article" date="2014" name="BMC Genomics">
        <title>Genome sequence of Anopheles sinensis provides insight into genetics basis of mosquito competence for malaria parasites.</title>
        <authorList>
            <person name="Zhou D."/>
            <person name="Zhang D."/>
            <person name="Ding G."/>
            <person name="Shi L."/>
            <person name="Hou Q."/>
            <person name="Ye Y."/>
            <person name="Xu Y."/>
            <person name="Zhou H."/>
            <person name="Xiong C."/>
            <person name="Li S."/>
            <person name="Yu J."/>
            <person name="Hong S."/>
            <person name="Yu X."/>
            <person name="Zou P."/>
            <person name="Chen C."/>
            <person name="Chang X."/>
            <person name="Wang W."/>
            <person name="Lv Y."/>
            <person name="Sun Y."/>
            <person name="Ma L."/>
            <person name="Shen B."/>
            <person name="Zhu C."/>
        </authorList>
    </citation>
    <scope>NUCLEOTIDE SEQUENCE [LARGE SCALE GENOMIC DNA]</scope>
</reference>
<dbReference type="EMBL" id="KE525408">
    <property type="protein sequence ID" value="KFB52957.1"/>
    <property type="molecule type" value="Genomic_DNA"/>
</dbReference>
<name>A0A084WRW3_ANOSI</name>
<proteinExistence type="predicted"/>
<evidence type="ECO:0000313" key="1">
    <source>
        <dbReference type="EMBL" id="KFB52957.1"/>
    </source>
</evidence>
<dbReference type="EnsemblMetazoa" id="ASIC021237-RA">
    <property type="protein sequence ID" value="ASIC021237-PA"/>
    <property type="gene ID" value="ASIC021237"/>
</dbReference>
<gene>
    <name evidence="1" type="ORF">ZHAS_00021237</name>
</gene>
<protein>
    <submittedName>
        <fullName evidence="1 2">Carbamoyl phosphate synthase</fullName>
    </submittedName>
</protein>
<dbReference type="AlphaFoldDB" id="A0A084WRW3"/>
<keyword evidence="3" id="KW-1185">Reference proteome</keyword>
<organism evidence="1">
    <name type="scientific">Anopheles sinensis</name>
    <name type="common">Mosquito</name>
    <dbReference type="NCBI Taxonomy" id="74873"/>
    <lineage>
        <taxon>Eukaryota</taxon>
        <taxon>Metazoa</taxon>
        <taxon>Ecdysozoa</taxon>
        <taxon>Arthropoda</taxon>
        <taxon>Hexapoda</taxon>
        <taxon>Insecta</taxon>
        <taxon>Pterygota</taxon>
        <taxon>Neoptera</taxon>
        <taxon>Endopterygota</taxon>
        <taxon>Diptera</taxon>
        <taxon>Nematocera</taxon>
        <taxon>Culicoidea</taxon>
        <taxon>Culicidae</taxon>
        <taxon>Anophelinae</taxon>
        <taxon>Anopheles</taxon>
    </lineage>
</organism>
<dbReference type="VEuPathDB" id="VectorBase:ASIC021237"/>
<sequence length="59" mass="6627">MTLKRCASLVPVYDSDLGEPLLRNLADGLNVYSLRYGHRGDFSREVIGEAIEGRKEPFT</sequence>
<accession>A0A084WRW3</accession>
<reference evidence="2" key="2">
    <citation type="submission" date="2020-05" db="UniProtKB">
        <authorList>
            <consortium name="EnsemblMetazoa"/>
        </authorList>
    </citation>
    <scope>IDENTIFICATION</scope>
</reference>
<evidence type="ECO:0000313" key="2">
    <source>
        <dbReference type="EnsemblMetazoa" id="ASIC021237-PA"/>
    </source>
</evidence>
<evidence type="ECO:0000313" key="3">
    <source>
        <dbReference type="Proteomes" id="UP000030765"/>
    </source>
</evidence>
<dbReference type="EMBL" id="ATLV01026236">
    <property type="status" value="NOT_ANNOTATED_CDS"/>
    <property type="molecule type" value="Genomic_DNA"/>
</dbReference>
<dbReference type="Proteomes" id="UP000030765">
    <property type="component" value="Unassembled WGS sequence"/>
</dbReference>